<gene>
    <name evidence="2" type="ORF">INR99_03340</name>
</gene>
<evidence type="ECO:0000313" key="2">
    <source>
        <dbReference type="EMBL" id="MBE9608375.1"/>
    </source>
</evidence>
<dbReference type="CDD" id="cd09111">
    <property type="entry name" value="PLDc_ymdC_like_1"/>
    <property type="match status" value="1"/>
</dbReference>
<evidence type="ECO:0000259" key="1">
    <source>
        <dbReference type="PROSITE" id="PS50035"/>
    </source>
</evidence>
<dbReference type="Pfam" id="PF13091">
    <property type="entry name" value="PLDc_2"/>
    <property type="match status" value="2"/>
</dbReference>
<dbReference type="EMBL" id="JADFUA010000001">
    <property type="protein sequence ID" value="MBE9608375.1"/>
    <property type="molecule type" value="Genomic_DNA"/>
</dbReference>
<reference evidence="2 3" key="1">
    <citation type="submission" date="2020-10" db="EMBL/GenBank/DDBJ databases">
        <title>The genome sequence of Chitinilyticum litopenaei 4Y14.</title>
        <authorList>
            <person name="Liu Y."/>
        </authorList>
    </citation>
    <scope>NUCLEOTIDE SEQUENCE [LARGE SCALE GENOMIC DNA]</scope>
    <source>
        <strain evidence="2 3">4Y14</strain>
    </source>
</reference>
<evidence type="ECO:0000313" key="3">
    <source>
        <dbReference type="Proteomes" id="UP000604481"/>
    </source>
</evidence>
<feature type="domain" description="PLD phosphodiesterase" evidence="1">
    <location>
        <begin position="159"/>
        <end position="186"/>
    </location>
</feature>
<dbReference type="GO" id="GO:0030572">
    <property type="term" value="F:phosphatidyltransferase activity"/>
    <property type="evidence" value="ECO:0007669"/>
    <property type="project" value="UniProtKB-ARBA"/>
</dbReference>
<dbReference type="SMART" id="SM00155">
    <property type="entry name" value="PLDc"/>
    <property type="match status" value="2"/>
</dbReference>
<dbReference type="GO" id="GO:0032049">
    <property type="term" value="P:cardiolipin biosynthetic process"/>
    <property type="evidence" value="ECO:0007669"/>
    <property type="project" value="UniProtKB-ARBA"/>
</dbReference>
<name>A0A8J7FXC5_9NEIS</name>
<proteinExistence type="predicted"/>
<dbReference type="Gene3D" id="3.30.870.10">
    <property type="entry name" value="Endonuclease Chain A"/>
    <property type="match status" value="2"/>
</dbReference>
<comment type="caution">
    <text evidence="2">The sequence shown here is derived from an EMBL/GenBank/DDBJ whole genome shotgun (WGS) entry which is preliminary data.</text>
</comment>
<protein>
    <submittedName>
        <fullName evidence="2">Phospholipase D family protein</fullName>
    </submittedName>
</protein>
<dbReference type="Proteomes" id="UP000604481">
    <property type="component" value="Unassembled WGS sequence"/>
</dbReference>
<dbReference type="InterPro" id="IPR001736">
    <property type="entry name" value="PLipase_D/transphosphatidylase"/>
</dbReference>
<keyword evidence="3" id="KW-1185">Reference proteome</keyword>
<dbReference type="RefSeq" id="WP_194114865.1">
    <property type="nucleotide sequence ID" value="NZ_JADFUA010000001.1"/>
</dbReference>
<accession>A0A8J7FXC5</accession>
<organism evidence="2 3">
    <name type="scientific">Chitinilyticum piscinae</name>
    <dbReference type="NCBI Taxonomy" id="2866724"/>
    <lineage>
        <taxon>Bacteria</taxon>
        <taxon>Pseudomonadati</taxon>
        <taxon>Pseudomonadota</taxon>
        <taxon>Betaproteobacteria</taxon>
        <taxon>Neisseriales</taxon>
        <taxon>Chitinibacteraceae</taxon>
        <taxon>Chitinilyticum</taxon>
    </lineage>
</organism>
<dbReference type="SUPFAM" id="SSF56024">
    <property type="entry name" value="Phospholipase D/nuclease"/>
    <property type="match status" value="2"/>
</dbReference>
<feature type="domain" description="PLD phosphodiesterase" evidence="1">
    <location>
        <begin position="397"/>
        <end position="424"/>
    </location>
</feature>
<dbReference type="InterPro" id="IPR025202">
    <property type="entry name" value="PLD-like_dom"/>
</dbReference>
<dbReference type="AlphaFoldDB" id="A0A8J7FXC5"/>
<sequence length="503" mass="56690">MRQRLARTLRFALLKATGRLPQRPQDVHGVEEGVPGLFARLLAERVGAHPGQSGLTPLEDGEEALLARLVLIHNAESTLDLQYYIWRNDLTGTLLLLFCLQAADRGVKVRLLLDDLGSQPGDALLRALDSHPNIEIRLYNPVAWRRWRWVGLLLGALRLNRRMHNKSLTVDRTATIIGGRNIGDEYFGANAQVDFHDLDVLGAGEVVGDVADAFELYWEHRLSLPVEVFYRRPLPESALAAARVQLQQRLEAQHGSGYLQALGERLADASQRQQVAGLYWGKADVLFDHPDKTLAAAPTLTLTEQLQPLMDDSRHQLDIVSPYFVPGLKGVLWLRKQAQRGVGVRILTNSLAATDVTAVHAGYARYRRLLLSAGVQLYELRPDPSQHIVRRKWLGRSRSSLHAKTFVLDQRYVFIGSLNFDPRSMAINTEIGVIFDSPALAARLGERFERLLKQESYALEVRRTGLRWRDVSGVRNWKHEPHTGPLQRLWVGLLQLLPIESQL</sequence>
<dbReference type="PROSITE" id="PS50035">
    <property type="entry name" value="PLD"/>
    <property type="match status" value="2"/>
</dbReference>
<dbReference type="PANTHER" id="PTHR21248">
    <property type="entry name" value="CARDIOLIPIN SYNTHASE"/>
    <property type="match status" value="1"/>
</dbReference>
<dbReference type="PANTHER" id="PTHR21248:SF12">
    <property type="entry name" value="CARDIOLIPIN SYNTHASE C"/>
    <property type="match status" value="1"/>
</dbReference>
<dbReference type="CDD" id="cd09113">
    <property type="entry name" value="PLDc_ymdC_like_2"/>
    <property type="match status" value="1"/>
</dbReference>